<gene>
    <name evidence="14" type="ORF">DC363_00550</name>
</gene>
<dbReference type="GO" id="GO:0005886">
    <property type="term" value="C:plasma membrane"/>
    <property type="evidence" value="ECO:0007669"/>
    <property type="project" value="UniProtKB-SubCell"/>
</dbReference>
<comment type="function">
    <text evidence="10">FliG is one of three proteins (FliG, FliN, FliM) that forms the rotor-mounted switch complex (C ring), located at the base of the basal body. This complex interacts with the CheY and CheZ chemotaxis proteins, in addition to contacting components of the motor that determine the direction of flagellar rotation.</text>
</comment>
<dbReference type="AlphaFoldDB" id="A0A2T7G0S1"/>
<dbReference type="InterPro" id="IPR028263">
    <property type="entry name" value="FliG_N"/>
</dbReference>
<feature type="domain" description="Flagellar motor switch protein FliG N-terminal" evidence="13">
    <location>
        <begin position="13"/>
        <end position="115"/>
    </location>
</feature>
<dbReference type="Proteomes" id="UP000244817">
    <property type="component" value="Unassembled WGS sequence"/>
</dbReference>
<feature type="domain" description="Flagellar motor switch protein FliG middle" evidence="12">
    <location>
        <begin position="128"/>
        <end position="190"/>
    </location>
</feature>
<keyword evidence="7" id="KW-0283">Flagellar rotation</keyword>
<evidence type="ECO:0000259" key="13">
    <source>
        <dbReference type="Pfam" id="PF14842"/>
    </source>
</evidence>
<keyword evidence="15" id="KW-1185">Reference proteome</keyword>
<accession>A0A2T7G0S1</accession>
<comment type="subcellular location">
    <subcellularLocation>
        <location evidence="1">Bacterial flagellum basal body</location>
    </subcellularLocation>
    <subcellularLocation>
        <location evidence="2">Cell membrane</location>
        <topology evidence="2">Peripheral membrane protein</topology>
        <orientation evidence="2">Cytoplasmic side</orientation>
    </subcellularLocation>
</comment>
<feature type="domain" description="Flagellar motor switch protein FliG C-terminal" evidence="11">
    <location>
        <begin position="225"/>
        <end position="338"/>
    </location>
</feature>
<evidence type="ECO:0000256" key="1">
    <source>
        <dbReference type="ARBA" id="ARBA00004117"/>
    </source>
</evidence>
<evidence type="ECO:0000313" key="14">
    <source>
        <dbReference type="EMBL" id="PVA08024.1"/>
    </source>
</evidence>
<dbReference type="RefSeq" id="WP_108639180.1">
    <property type="nucleotide sequence ID" value="NZ_QCYG01000001.1"/>
</dbReference>
<evidence type="ECO:0000259" key="12">
    <source>
        <dbReference type="Pfam" id="PF14841"/>
    </source>
</evidence>
<evidence type="ECO:0000313" key="15">
    <source>
        <dbReference type="Proteomes" id="UP000244817"/>
    </source>
</evidence>
<dbReference type="PANTHER" id="PTHR30534">
    <property type="entry name" value="FLAGELLAR MOTOR SWITCH PROTEIN FLIG"/>
    <property type="match status" value="1"/>
</dbReference>
<dbReference type="InterPro" id="IPR011002">
    <property type="entry name" value="FliG_a-hlx"/>
</dbReference>
<keyword evidence="8" id="KW-0472">Membrane</keyword>
<keyword evidence="9" id="KW-0975">Bacterial flagellum</keyword>
<dbReference type="Pfam" id="PF14842">
    <property type="entry name" value="FliG_N"/>
    <property type="match status" value="1"/>
</dbReference>
<dbReference type="Pfam" id="PF01706">
    <property type="entry name" value="FliG_C"/>
    <property type="match status" value="1"/>
</dbReference>
<evidence type="ECO:0000256" key="7">
    <source>
        <dbReference type="ARBA" id="ARBA00022779"/>
    </source>
</evidence>
<keyword evidence="14" id="KW-0969">Cilium</keyword>
<dbReference type="PANTHER" id="PTHR30534:SF0">
    <property type="entry name" value="FLAGELLAR MOTOR SWITCH PROTEIN FLIG"/>
    <property type="match status" value="1"/>
</dbReference>
<keyword evidence="5" id="KW-1003">Cell membrane</keyword>
<dbReference type="OrthoDB" id="7616820at2"/>
<dbReference type="InterPro" id="IPR032779">
    <property type="entry name" value="FliG_M"/>
</dbReference>
<evidence type="ECO:0000256" key="5">
    <source>
        <dbReference type="ARBA" id="ARBA00022475"/>
    </source>
</evidence>
<evidence type="ECO:0000256" key="3">
    <source>
        <dbReference type="ARBA" id="ARBA00010299"/>
    </source>
</evidence>
<evidence type="ECO:0000256" key="2">
    <source>
        <dbReference type="ARBA" id="ARBA00004413"/>
    </source>
</evidence>
<dbReference type="GO" id="GO:0006935">
    <property type="term" value="P:chemotaxis"/>
    <property type="evidence" value="ECO:0007669"/>
    <property type="project" value="UniProtKB-KW"/>
</dbReference>
<dbReference type="InterPro" id="IPR023087">
    <property type="entry name" value="Flg_Motor_Flig_C"/>
</dbReference>
<evidence type="ECO:0000256" key="8">
    <source>
        <dbReference type="ARBA" id="ARBA00023136"/>
    </source>
</evidence>
<keyword evidence="14" id="KW-0282">Flagellum</keyword>
<dbReference type="InterPro" id="IPR000090">
    <property type="entry name" value="Flg_Motor_Flig"/>
</dbReference>
<keyword evidence="14" id="KW-0966">Cell projection</keyword>
<organism evidence="14 15">
    <name type="scientific">Thalassorhabdomicrobium marinisediminis</name>
    <dbReference type="NCBI Taxonomy" id="2170577"/>
    <lineage>
        <taxon>Bacteria</taxon>
        <taxon>Pseudomonadati</taxon>
        <taxon>Pseudomonadota</taxon>
        <taxon>Alphaproteobacteria</taxon>
        <taxon>Rhodobacterales</taxon>
        <taxon>Paracoccaceae</taxon>
        <taxon>Thalassorhabdomicrobium</taxon>
    </lineage>
</organism>
<reference evidence="14 15" key="1">
    <citation type="submission" date="2018-04" db="EMBL/GenBank/DDBJ databases">
        <title>Pelagivirga bohaiensis gen. nov., sp. nov., a bacterium isolated from the Bohai Sea.</title>
        <authorList>
            <person name="Ji X."/>
        </authorList>
    </citation>
    <scope>NUCLEOTIDE SEQUENCE [LARGE SCALE GENOMIC DNA]</scope>
    <source>
        <strain evidence="14 15">BH-SD16</strain>
    </source>
</reference>
<dbReference type="Pfam" id="PF14841">
    <property type="entry name" value="FliG_M"/>
    <property type="match status" value="1"/>
</dbReference>
<proteinExistence type="inferred from homology"/>
<dbReference type="GO" id="GO:0071973">
    <property type="term" value="P:bacterial-type flagellum-dependent cell motility"/>
    <property type="evidence" value="ECO:0007669"/>
    <property type="project" value="InterPro"/>
</dbReference>
<dbReference type="EMBL" id="QCYG01000001">
    <property type="protein sequence ID" value="PVA08024.1"/>
    <property type="molecule type" value="Genomic_DNA"/>
</dbReference>
<sequence length="346" mass="36132">MTGLPTTAPRSSLSRSRKAAMVVQLLLRDGGDLPLSDLPEAAQARLTRELGALNLIDRETLHSVAREFATELADVALTAPGSVEAALKSLDGRISSSTVARLREEAAGTSGRDPWAIVMDLSAEEMIPITEGESPEVAAILLSKLPTAKAAELLGLVPGEVARRIAYAMSRTTTIRADAIARIGTGLAQQYCGAALPAFAETAESRIGAILNSSPASTRDQVLEGLMAEDRSFGEGVRKAIFTFADIPARLAALDVPKILRDIDQADLVRALGAAAGTDGPLAAAADHLLDNMSTRMADNLREEMGEVGTIKQSEAEAAQTAVVSAIRAAVDAGTITLIVEEDEAA</sequence>
<keyword evidence="6" id="KW-0145">Chemotaxis</keyword>
<protein>
    <recommendedName>
        <fullName evidence="4">Flagellar motor switch protein FliG</fullName>
    </recommendedName>
</protein>
<dbReference type="GO" id="GO:0009425">
    <property type="term" value="C:bacterial-type flagellum basal body"/>
    <property type="evidence" value="ECO:0007669"/>
    <property type="project" value="UniProtKB-SubCell"/>
</dbReference>
<evidence type="ECO:0000256" key="4">
    <source>
        <dbReference type="ARBA" id="ARBA00021870"/>
    </source>
</evidence>
<dbReference type="PRINTS" id="PR00954">
    <property type="entry name" value="FLGMOTORFLIG"/>
</dbReference>
<dbReference type="Gene3D" id="1.10.220.30">
    <property type="match status" value="2"/>
</dbReference>
<comment type="caution">
    <text evidence="14">The sequence shown here is derived from an EMBL/GenBank/DDBJ whole genome shotgun (WGS) entry which is preliminary data.</text>
</comment>
<name>A0A2T7G0S1_9RHOB</name>
<comment type="similarity">
    <text evidence="3">Belongs to the FliG family.</text>
</comment>
<evidence type="ECO:0000256" key="6">
    <source>
        <dbReference type="ARBA" id="ARBA00022500"/>
    </source>
</evidence>
<dbReference type="GO" id="GO:0003774">
    <property type="term" value="F:cytoskeletal motor activity"/>
    <property type="evidence" value="ECO:0007669"/>
    <property type="project" value="InterPro"/>
</dbReference>
<evidence type="ECO:0000259" key="11">
    <source>
        <dbReference type="Pfam" id="PF01706"/>
    </source>
</evidence>
<evidence type="ECO:0000256" key="10">
    <source>
        <dbReference type="ARBA" id="ARBA00025598"/>
    </source>
</evidence>
<evidence type="ECO:0000256" key="9">
    <source>
        <dbReference type="ARBA" id="ARBA00023143"/>
    </source>
</evidence>
<dbReference type="SUPFAM" id="SSF48029">
    <property type="entry name" value="FliG"/>
    <property type="match status" value="1"/>
</dbReference>